<dbReference type="InterPro" id="IPR013217">
    <property type="entry name" value="Methyltransf_12"/>
</dbReference>
<dbReference type="PROSITE" id="PS50005">
    <property type="entry name" value="TPR"/>
    <property type="match status" value="1"/>
</dbReference>
<protein>
    <submittedName>
        <fullName evidence="1">Methyltransferase type 12</fullName>
    </submittedName>
</protein>
<dbReference type="InterPro" id="IPR029063">
    <property type="entry name" value="SAM-dependent_MTases_sf"/>
</dbReference>
<dbReference type="InterPro" id="IPR011990">
    <property type="entry name" value="TPR-like_helical_dom_sf"/>
</dbReference>
<dbReference type="EMBL" id="CP018911">
    <property type="protein sequence ID" value="AZU04444.1"/>
    <property type="molecule type" value="Genomic_DNA"/>
</dbReference>
<keyword evidence="2" id="KW-1185">Reference proteome</keyword>
<dbReference type="CDD" id="cd02440">
    <property type="entry name" value="AdoMet_MTases"/>
    <property type="match status" value="1"/>
</dbReference>
<keyword evidence="1" id="KW-0489">Methyltransferase</keyword>
<gene>
    <name evidence="1" type="ORF">X907_1921</name>
</gene>
<sequence>MTATRFSSGDPVADRRAEYAGQFAARGETQAAIDVLKSALDLAPHWTAGWFQLGQYHQDAGQDEAAGNAWTRVLEIDPSDPFGASLKLDLARAVPLAESMPPAFVELLFDQYAPDFDSALVERLQYRGPEILMQRLQAAGFRHAGKALDLGCGTGLMGEVLRPHCGRLEGVDISARMLAEAGAKGVYDALHKRDIARQEASGEVFDLIVAADVFAYIGALENVIAWCRNALVPDGMLAFTVEAGEGDTVLRDSRRFAHGQDYIAALLAQAGFSGIAIHPCVVRQDRGTDILSYCVVASLAPLRHDREDDGEAREAV</sequence>
<dbReference type="Proteomes" id="UP000286954">
    <property type="component" value="Chromosome"/>
</dbReference>
<dbReference type="Gene3D" id="1.25.40.10">
    <property type="entry name" value="Tetratricopeptide repeat domain"/>
    <property type="match status" value="1"/>
</dbReference>
<dbReference type="SUPFAM" id="SSF53335">
    <property type="entry name" value="S-adenosyl-L-methionine-dependent methyltransferases"/>
    <property type="match status" value="1"/>
</dbReference>
<dbReference type="Pfam" id="PF08242">
    <property type="entry name" value="Methyltransf_12"/>
    <property type="match status" value="1"/>
</dbReference>
<dbReference type="PANTHER" id="PTHR43861:SF1">
    <property type="entry name" value="TRANS-ACONITATE 2-METHYLTRANSFERASE"/>
    <property type="match status" value="1"/>
</dbReference>
<reference evidence="1 2" key="1">
    <citation type="submission" date="2016-12" db="EMBL/GenBank/DDBJ databases">
        <title>The genome of dimorphic prosthecate Glycocaulis alkaliphilus 6b-8t, isolated from crude oil dictates its adaptability in petroleum environments.</title>
        <authorList>
            <person name="Wu X.-L."/>
            <person name="Geng S."/>
        </authorList>
    </citation>
    <scope>NUCLEOTIDE SEQUENCE [LARGE SCALE GENOMIC DNA]</scope>
    <source>
        <strain evidence="1 2">6B-8</strain>
    </source>
</reference>
<dbReference type="OrthoDB" id="9765084at2"/>
<accession>A0A3T0EAV0</accession>
<proteinExistence type="predicted"/>
<keyword evidence="1" id="KW-0808">Transferase</keyword>
<dbReference type="InterPro" id="IPR019734">
    <property type="entry name" value="TPR_rpt"/>
</dbReference>
<dbReference type="GO" id="GO:0008168">
    <property type="term" value="F:methyltransferase activity"/>
    <property type="evidence" value="ECO:0007669"/>
    <property type="project" value="UniProtKB-KW"/>
</dbReference>
<dbReference type="AlphaFoldDB" id="A0A3T0EAV0"/>
<dbReference type="SUPFAM" id="SSF48452">
    <property type="entry name" value="TPR-like"/>
    <property type="match status" value="1"/>
</dbReference>
<dbReference type="RefSeq" id="WP_127567393.1">
    <property type="nucleotide sequence ID" value="NZ_BMFB01000003.1"/>
</dbReference>
<evidence type="ECO:0000313" key="1">
    <source>
        <dbReference type="EMBL" id="AZU04444.1"/>
    </source>
</evidence>
<dbReference type="Gene3D" id="3.40.50.150">
    <property type="entry name" value="Vaccinia Virus protein VP39"/>
    <property type="match status" value="1"/>
</dbReference>
<name>A0A3T0EAV0_9PROT</name>
<dbReference type="GO" id="GO:0032259">
    <property type="term" value="P:methylation"/>
    <property type="evidence" value="ECO:0007669"/>
    <property type="project" value="UniProtKB-KW"/>
</dbReference>
<dbReference type="KEGG" id="gak:X907_1921"/>
<evidence type="ECO:0000313" key="2">
    <source>
        <dbReference type="Proteomes" id="UP000286954"/>
    </source>
</evidence>
<dbReference type="PANTHER" id="PTHR43861">
    <property type="entry name" value="TRANS-ACONITATE 2-METHYLTRANSFERASE-RELATED"/>
    <property type="match status" value="1"/>
</dbReference>
<organism evidence="1 2">
    <name type="scientific">Glycocaulis alkaliphilus</name>
    <dbReference type="NCBI Taxonomy" id="1434191"/>
    <lineage>
        <taxon>Bacteria</taxon>
        <taxon>Pseudomonadati</taxon>
        <taxon>Pseudomonadota</taxon>
        <taxon>Alphaproteobacteria</taxon>
        <taxon>Maricaulales</taxon>
        <taxon>Maricaulaceae</taxon>
        <taxon>Glycocaulis</taxon>
    </lineage>
</organism>